<accession>A0ABN2W6N2</accession>
<proteinExistence type="predicted"/>
<name>A0ABN2W6N2_9ACTN</name>
<dbReference type="SMART" id="SM00387">
    <property type="entry name" value="HATPase_c"/>
    <property type="match status" value="1"/>
</dbReference>
<dbReference type="CDD" id="cd16917">
    <property type="entry name" value="HATPase_UhpB-NarQ-NarX-like"/>
    <property type="match status" value="1"/>
</dbReference>
<keyword evidence="8" id="KW-0902">Two-component regulatory system</keyword>
<dbReference type="InterPro" id="IPR050482">
    <property type="entry name" value="Sensor_HK_TwoCompSys"/>
</dbReference>
<evidence type="ECO:0000256" key="8">
    <source>
        <dbReference type="ARBA" id="ARBA00023012"/>
    </source>
</evidence>
<organism evidence="11 12">
    <name type="scientific">Kitasatospora saccharophila</name>
    <dbReference type="NCBI Taxonomy" id="407973"/>
    <lineage>
        <taxon>Bacteria</taxon>
        <taxon>Bacillati</taxon>
        <taxon>Actinomycetota</taxon>
        <taxon>Actinomycetes</taxon>
        <taxon>Kitasatosporales</taxon>
        <taxon>Streptomycetaceae</taxon>
        <taxon>Kitasatospora</taxon>
    </lineage>
</organism>
<evidence type="ECO:0000256" key="4">
    <source>
        <dbReference type="ARBA" id="ARBA00022679"/>
    </source>
</evidence>
<evidence type="ECO:0000313" key="11">
    <source>
        <dbReference type="EMBL" id="GAA2085162.1"/>
    </source>
</evidence>
<evidence type="ECO:0000256" key="1">
    <source>
        <dbReference type="ARBA" id="ARBA00000085"/>
    </source>
</evidence>
<dbReference type="PANTHER" id="PTHR24421">
    <property type="entry name" value="NITRATE/NITRITE SENSOR PROTEIN NARX-RELATED"/>
    <property type="match status" value="1"/>
</dbReference>
<comment type="catalytic activity">
    <reaction evidence="1">
        <text>ATP + protein L-histidine = ADP + protein N-phospho-L-histidine.</text>
        <dbReference type="EC" id="2.7.13.3"/>
    </reaction>
</comment>
<dbReference type="PANTHER" id="PTHR24421:SF10">
    <property type="entry name" value="NITRATE_NITRITE SENSOR PROTEIN NARQ"/>
    <property type="match status" value="1"/>
</dbReference>
<dbReference type="InterPro" id="IPR036890">
    <property type="entry name" value="HATPase_C_sf"/>
</dbReference>
<dbReference type="EC" id="2.7.13.3" evidence="2"/>
<dbReference type="GO" id="GO:0016301">
    <property type="term" value="F:kinase activity"/>
    <property type="evidence" value="ECO:0007669"/>
    <property type="project" value="UniProtKB-KW"/>
</dbReference>
<dbReference type="Gene3D" id="1.20.5.1930">
    <property type="match status" value="1"/>
</dbReference>
<evidence type="ECO:0000313" key="12">
    <source>
        <dbReference type="Proteomes" id="UP001500897"/>
    </source>
</evidence>
<dbReference type="SUPFAM" id="SSF55874">
    <property type="entry name" value="ATPase domain of HSP90 chaperone/DNA topoisomerase II/histidine kinase"/>
    <property type="match status" value="1"/>
</dbReference>
<comment type="caution">
    <text evidence="11">The sequence shown here is derived from an EMBL/GenBank/DDBJ whole genome shotgun (WGS) entry which is preliminary data.</text>
</comment>
<evidence type="ECO:0000256" key="9">
    <source>
        <dbReference type="SAM" id="Phobius"/>
    </source>
</evidence>
<dbReference type="InterPro" id="IPR011712">
    <property type="entry name" value="Sig_transdc_His_kin_sub3_dim/P"/>
</dbReference>
<protein>
    <recommendedName>
        <fullName evidence="2">histidine kinase</fullName>
        <ecNumber evidence="2">2.7.13.3</ecNumber>
    </recommendedName>
</protein>
<feature type="transmembrane region" description="Helical" evidence="9">
    <location>
        <begin position="170"/>
        <end position="194"/>
    </location>
</feature>
<feature type="transmembrane region" description="Helical" evidence="9">
    <location>
        <begin position="126"/>
        <end position="150"/>
    </location>
</feature>
<keyword evidence="3" id="KW-0597">Phosphoprotein</keyword>
<feature type="transmembrane region" description="Helical" evidence="9">
    <location>
        <begin position="60"/>
        <end position="78"/>
    </location>
</feature>
<sequence>MSQSKIDTPSHRAARGAAVRAALAARTPWSASARRDSLFLAAGLPFGLPAVMVLNGPHGLVLMYLLLAVVLLDLLTTAQRSRVRALRGVEVPGRVPPEAAWLVRLRAGLTWRQAVHHLVVAPLQALCAGLVLALWGASAVLLGFFGWVWLLPPDNPLRTRPGWAVEGVSATVGGLLLLAATPWLAALFAAVDLWTVRALLGPNRAEVLERRVEHLARSRVDVVDAADAERRRIERDLHDGAQQRLVSLAMNLGLARRTLKHLPPEAMEVITAAHEEAQAAVKELHDLVRGLHPAVLEDRGLDAALSGIAARSPVPVHLTVDLPGRIAPTVEAVAYFTVSEALANAAKHSRASRVDLVLRRSADRLRITITDDGVGGADAGRGSGLTGLRKRAASVDGSFTITSPRGGPTTITMELPCEL</sequence>
<keyword evidence="7" id="KW-0067">ATP-binding</keyword>
<keyword evidence="9" id="KW-0472">Membrane</keyword>
<dbReference type="InterPro" id="IPR025828">
    <property type="entry name" value="Put_sensor_dom"/>
</dbReference>
<dbReference type="Proteomes" id="UP001500897">
    <property type="component" value="Unassembled WGS sequence"/>
</dbReference>
<dbReference type="Pfam" id="PF02518">
    <property type="entry name" value="HATPase_c"/>
    <property type="match status" value="1"/>
</dbReference>
<evidence type="ECO:0000256" key="2">
    <source>
        <dbReference type="ARBA" id="ARBA00012438"/>
    </source>
</evidence>
<evidence type="ECO:0000259" key="10">
    <source>
        <dbReference type="SMART" id="SM00387"/>
    </source>
</evidence>
<keyword evidence="4" id="KW-0808">Transferase</keyword>
<gene>
    <name evidence="11" type="ORF">GCM10009759_04710</name>
</gene>
<evidence type="ECO:0000256" key="7">
    <source>
        <dbReference type="ARBA" id="ARBA00022840"/>
    </source>
</evidence>
<evidence type="ECO:0000256" key="6">
    <source>
        <dbReference type="ARBA" id="ARBA00022777"/>
    </source>
</evidence>
<evidence type="ECO:0000256" key="3">
    <source>
        <dbReference type="ARBA" id="ARBA00022553"/>
    </source>
</evidence>
<dbReference type="Pfam" id="PF13796">
    <property type="entry name" value="Sensor"/>
    <property type="match status" value="1"/>
</dbReference>
<dbReference type="EMBL" id="BAAANS010000002">
    <property type="protein sequence ID" value="GAA2085162.1"/>
    <property type="molecule type" value="Genomic_DNA"/>
</dbReference>
<keyword evidence="5" id="KW-0547">Nucleotide-binding</keyword>
<evidence type="ECO:0000256" key="5">
    <source>
        <dbReference type="ARBA" id="ARBA00022741"/>
    </source>
</evidence>
<dbReference type="InterPro" id="IPR003594">
    <property type="entry name" value="HATPase_dom"/>
</dbReference>
<dbReference type="Gene3D" id="3.30.565.10">
    <property type="entry name" value="Histidine kinase-like ATPase, C-terminal domain"/>
    <property type="match status" value="1"/>
</dbReference>
<reference evidence="12" key="1">
    <citation type="journal article" date="2019" name="Int. J. Syst. Evol. Microbiol.">
        <title>The Global Catalogue of Microorganisms (GCM) 10K type strain sequencing project: providing services to taxonomists for standard genome sequencing and annotation.</title>
        <authorList>
            <consortium name="The Broad Institute Genomics Platform"/>
            <consortium name="The Broad Institute Genome Sequencing Center for Infectious Disease"/>
            <person name="Wu L."/>
            <person name="Ma J."/>
        </authorList>
    </citation>
    <scope>NUCLEOTIDE SEQUENCE [LARGE SCALE GENOMIC DNA]</scope>
    <source>
        <strain evidence="12">JCM 14559</strain>
    </source>
</reference>
<keyword evidence="9" id="KW-0812">Transmembrane</keyword>
<keyword evidence="12" id="KW-1185">Reference proteome</keyword>
<keyword evidence="9" id="KW-1133">Transmembrane helix</keyword>
<dbReference type="Pfam" id="PF07730">
    <property type="entry name" value="HisKA_3"/>
    <property type="match status" value="1"/>
</dbReference>
<feature type="domain" description="Histidine kinase/HSP90-like ATPase" evidence="10">
    <location>
        <begin position="329"/>
        <end position="419"/>
    </location>
</feature>
<keyword evidence="6 11" id="KW-0418">Kinase</keyword>
<dbReference type="RefSeq" id="WP_344549985.1">
    <property type="nucleotide sequence ID" value="NZ_BAAANS010000002.1"/>
</dbReference>